<evidence type="ECO:0000313" key="2">
    <source>
        <dbReference type="Proteomes" id="UP001372338"/>
    </source>
</evidence>
<gene>
    <name evidence="1" type="ORF">RIF29_07041</name>
</gene>
<evidence type="ECO:0000313" key="1">
    <source>
        <dbReference type="EMBL" id="KAK7291691.1"/>
    </source>
</evidence>
<keyword evidence="2" id="KW-1185">Reference proteome</keyword>
<dbReference type="Proteomes" id="UP001372338">
    <property type="component" value="Unassembled WGS sequence"/>
</dbReference>
<reference evidence="1 2" key="1">
    <citation type="submission" date="2024-01" db="EMBL/GenBank/DDBJ databases">
        <title>The genomes of 5 underutilized Papilionoideae crops provide insights into root nodulation and disease resistanc.</title>
        <authorList>
            <person name="Yuan L."/>
        </authorList>
    </citation>
    <scope>NUCLEOTIDE SEQUENCE [LARGE SCALE GENOMIC DNA]</scope>
    <source>
        <strain evidence="1">ZHUSHIDOU_FW_LH</strain>
        <tissue evidence="1">Leaf</tissue>
    </source>
</reference>
<dbReference type="EMBL" id="JAYWIO010000001">
    <property type="protein sequence ID" value="KAK7291691.1"/>
    <property type="molecule type" value="Genomic_DNA"/>
</dbReference>
<dbReference type="AlphaFoldDB" id="A0AAN9J4X2"/>
<name>A0AAN9J4X2_CROPI</name>
<protein>
    <submittedName>
        <fullName evidence="1">Uncharacterized protein</fullName>
    </submittedName>
</protein>
<sequence>MDRSWSLEGGQTRKEIWMRTTRGGKLRCATVAVVAATAIAVLHLHRLTTSPPLSSFIQRISLSLSATPGIAPLRRKLMLCCCVSLQSPPSLHLCRIQSSTLHDG</sequence>
<accession>A0AAN9J4X2</accession>
<organism evidence="1 2">
    <name type="scientific">Crotalaria pallida</name>
    <name type="common">Smooth rattlebox</name>
    <name type="synonym">Crotalaria striata</name>
    <dbReference type="NCBI Taxonomy" id="3830"/>
    <lineage>
        <taxon>Eukaryota</taxon>
        <taxon>Viridiplantae</taxon>
        <taxon>Streptophyta</taxon>
        <taxon>Embryophyta</taxon>
        <taxon>Tracheophyta</taxon>
        <taxon>Spermatophyta</taxon>
        <taxon>Magnoliopsida</taxon>
        <taxon>eudicotyledons</taxon>
        <taxon>Gunneridae</taxon>
        <taxon>Pentapetalae</taxon>
        <taxon>rosids</taxon>
        <taxon>fabids</taxon>
        <taxon>Fabales</taxon>
        <taxon>Fabaceae</taxon>
        <taxon>Papilionoideae</taxon>
        <taxon>50 kb inversion clade</taxon>
        <taxon>genistoids sensu lato</taxon>
        <taxon>core genistoids</taxon>
        <taxon>Crotalarieae</taxon>
        <taxon>Crotalaria</taxon>
    </lineage>
</organism>
<proteinExistence type="predicted"/>
<comment type="caution">
    <text evidence="1">The sequence shown here is derived from an EMBL/GenBank/DDBJ whole genome shotgun (WGS) entry which is preliminary data.</text>
</comment>